<dbReference type="PROSITE" id="PS50885">
    <property type="entry name" value="HAMP"/>
    <property type="match status" value="1"/>
</dbReference>
<dbReference type="PANTHER" id="PTHR34220:SF7">
    <property type="entry name" value="SENSOR HISTIDINE KINASE YPDA"/>
    <property type="match status" value="1"/>
</dbReference>
<dbReference type="RefSeq" id="WP_010769913.1">
    <property type="nucleotide sequence ID" value="NZ_ASWE01000001.1"/>
</dbReference>
<dbReference type="InterPro" id="IPR050640">
    <property type="entry name" value="Bact_2-comp_sensor_kinase"/>
</dbReference>
<dbReference type="STRING" id="154621.RV11_GL002761"/>
<feature type="domain" description="HAMP" evidence="6">
    <location>
        <begin position="320"/>
        <end position="372"/>
    </location>
</feature>
<evidence type="ECO:0000256" key="4">
    <source>
        <dbReference type="ARBA" id="ARBA00022777"/>
    </source>
</evidence>
<dbReference type="SUPFAM" id="SSF55874">
    <property type="entry name" value="ATPase domain of HSP90 chaperone/DNA topoisomerase II/histidine kinase"/>
    <property type="match status" value="1"/>
</dbReference>
<dbReference type="GO" id="GO:0016020">
    <property type="term" value="C:membrane"/>
    <property type="evidence" value="ECO:0007669"/>
    <property type="project" value="UniProtKB-SubCell"/>
</dbReference>
<evidence type="ECO:0000313" key="8">
    <source>
        <dbReference type="Proteomes" id="UP000013785"/>
    </source>
</evidence>
<dbReference type="InterPro" id="IPR036890">
    <property type="entry name" value="HATPase_C_sf"/>
</dbReference>
<feature type="transmembrane region" description="Helical" evidence="5">
    <location>
        <begin position="21"/>
        <end position="40"/>
    </location>
</feature>
<dbReference type="EMBL" id="AJAT01000018">
    <property type="protein sequence ID" value="EOL41717.1"/>
    <property type="molecule type" value="Genomic_DNA"/>
</dbReference>
<keyword evidence="4" id="KW-0418">Kinase</keyword>
<sequence>MKKSWKKKIDSVVSPVTIKKRLFFIFSLVLLPLIATGIYLTHTIRAEIVQSKEKDVLIEMDRLKKNVEDNLNSVVLISDWIYQDTVLPEVVLKEYHSIQEVVEQYENYHFFEIALRYYKNISNIRFFVDNPTLLSNSNFLLTDEATKKKAWYQEAIETRGKVQWRTLIDPITQKEYLTLVRSVWNSENTFLGVLCLYVDDLLLEDITDSATVDNQLLLDKTTVFTQENSYFSENEKTIQRMFSEGKKEEGFSESEDKQTGAHFYQEPLQVNRSNLNTFMLVTMMNQEEILTEVNNVMMRSYFLMGGILFVVFLLIWIFTKIFNQRINLLSSAMEKVAKGDFTIAPEIKGSDEITQIYAQLYETMGSLSELLEERYAHEMQEKNWQLQQKESEFKLLASQINPHFLYNTLEMIRMKAVKNQDLEVAESVKILSKLLRRSLESNQSRMIYLEEELEFVRLYLRIQQIRFGEKVQFQILRDIQTTDYQVLPLIIQPIVENAFIHGIERQAKAGNLLIHVREEADTISIDVMDNGIGIPGELLKTIQELLEKDTMGNRIGLNNVNQRIKRFYGENYGITIKSIEHKGTTVTIFFPKVKGELL</sequence>
<dbReference type="eggNOG" id="COG2972">
    <property type="taxonomic scope" value="Bacteria"/>
</dbReference>
<feature type="transmembrane region" description="Helical" evidence="5">
    <location>
        <begin position="301"/>
        <end position="319"/>
    </location>
</feature>
<keyword evidence="5" id="KW-0812">Transmembrane</keyword>
<dbReference type="OrthoDB" id="9776552at2"/>
<comment type="caution">
    <text evidence="7">The sequence shown here is derived from an EMBL/GenBank/DDBJ whole genome shotgun (WGS) entry which is preliminary data.</text>
</comment>
<dbReference type="InterPro" id="IPR010559">
    <property type="entry name" value="Sig_transdc_His_kin_internal"/>
</dbReference>
<evidence type="ECO:0000256" key="5">
    <source>
        <dbReference type="SAM" id="Phobius"/>
    </source>
</evidence>
<dbReference type="AlphaFoldDB" id="R3W219"/>
<reference evidence="7 8" key="1">
    <citation type="submission" date="2013-02" db="EMBL/GenBank/DDBJ databases">
        <title>The Genome Sequence of Enterococcus phoeniculicola BAA-412.</title>
        <authorList>
            <consortium name="The Broad Institute Genome Sequencing Platform"/>
            <consortium name="The Broad Institute Genome Sequencing Center for Infectious Disease"/>
            <person name="Earl A.M."/>
            <person name="Gilmore M.S."/>
            <person name="Lebreton F."/>
            <person name="Walker B."/>
            <person name="Young S.K."/>
            <person name="Zeng Q."/>
            <person name="Gargeya S."/>
            <person name="Fitzgerald M."/>
            <person name="Haas B."/>
            <person name="Abouelleil A."/>
            <person name="Alvarado L."/>
            <person name="Arachchi H.M."/>
            <person name="Berlin A.M."/>
            <person name="Chapman S.B."/>
            <person name="Dewar J."/>
            <person name="Goldberg J."/>
            <person name="Griggs A."/>
            <person name="Gujja S."/>
            <person name="Hansen M."/>
            <person name="Howarth C."/>
            <person name="Imamovic A."/>
            <person name="Larimer J."/>
            <person name="McCowan C."/>
            <person name="Murphy C."/>
            <person name="Neiman D."/>
            <person name="Pearson M."/>
            <person name="Priest M."/>
            <person name="Roberts A."/>
            <person name="Saif S."/>
            <person name="Shea T."/>
            <person name="Sisk P."/>
            <person name="Sykes S."/>
            <person name="Wortman J."/>
            <person name="Nusbaum C."/>
            <person name="Birren B."/>
        </authorList>
    </citation>
    <scope>NUCLEOTIDE SEQUENCE [LARGE SCALE GENOMIC DNA]</scope>
    <source>
        <strain evidence="7 8">ATCC BAA-412</strain>
    </source>
</reference>
<dbReference type="SMART" id="SM00304">
    <property type="entry name" value="HAMP"/>
    <property type="match status" value="1"/>
</dbReference>
<gene>
    <name evidence="7" type="ORF">UC3_03282</name>
</gene>
<dbReference type="PANTHER" id="PTHR34220">
    <property type="entry name" value="SENSOR HISTIDINE KINASE YPDA"/>
    <property type="match status" value="1"/>
</dbReference>
<dbReference type="SMART" id="SM00387">
    <property type="entry name" value="HATPase_c"/>
    <property type="match status" value="1"/>
</dbReference>
<evidence type="ECO:0000256" key="2">
    <source>
        <dbReference type="ARBA" id="ARBA00022553"/>
    </source>
</evidence>
<dbReference type="GO" id="GO:0000155">
    <property type="term" value="F:phosphorelay sensor kinase activity"/>
    <property type="evidence" value="ECO:0007669"/>
    <property type="project" value="InterPro"/>
</dbReference>
<evidence type="ECO:0000259" key="6">
    <source>
        <dbReference type="PROSITE" id="PS50885"/>
    </source>
</evidence>
<dbReference type="Proteomes" id="UP000013785">
    <property type="component" value="Unassembled WGS sequence"/>
</dbReference>
<organism evidence="7 8">
    <name type="scientific">Enterococcus phoeniculicola ATCC BAA-412</name>
    <dbReference type="NCBI Taxonomy" id="1158610"/>
    <lineage>
        <taxon>Bacteria</taxon>
        <taxon>Bacillati</taxon>
        <taxon>Bacillota</taxon>
        <taxon>Bacilli</taxon>
        <taxon>Lactobacillales</taxon>
        <taxon>Enterococcaceae</taxon>
        <taxon>Enterococcus</taxon>
    </lineage>
</organism>
<dbReference type="HOGENOM" id="CLU_020473_6_0_9"/>
<evidence type="ECO:0000256" key="1">
    <source>
        <dbReference type="ARBA" id="ARBA00004370"/>
    </source>
</evidence>
<dbReference type="InterPro" id="IPR003660">
    <property type="entry name" value="HAMP_dom"/>
</dbReference>
<dbReference type="Pfam" id="PF06580">
    <property type="entry name" value="His_kinase"/>
    <property type="match status" value="1"/>
</dbReference>
<dbReference type="Pfam" id="PF00672">
    <property type="entry name" value="HAMP"/>
    <property type="match status" value="1"/>
</dbReference>
<dbReference type="PATRIC" id="fig|1158610.3.peg.3270"/>
<keyword evidence="3" id="KW-0808">Transferase</keyword>
<name>R3W219_9ENTE</name>
<dbReference type="CDD" id="cd06225">
    <property type="entry name" value="HAMP"/>
    <property type="match status" value="1"/>
</dbReference>
<evidence type="ECO:0000313" key="7">
    <source>
        <dbReference type="EMBL" id="EOL41717.1"/>
    </source>
</evidence>
<evidence type="ECO:0000256" key="3">
    <source>
        <dbReference type="ARBA" id="ARBA00022679"/>
    </source>
</evidence>
<proteinExistence type="predicted"/>
<keyword evidence="5" id="KW-0472">Membrane</keyword>
<dbReference type="InterPro" id="IPR003594">
    <property type="entry name" value="HATPase_dom"/>
</dbReference>
<protein>
    <recommendedName>
        <fullName evidence="6">HAMP domain-containing protein</fullName>
    </recommendedName>
</protein>
<keyword evidence="8" id="KW-1185">Reference proteome</keyword>
<dbReference type="Gene3D" id="6.10.340.10">
    <property type="match status" value="1"/>
</dbReference>
<dbReference type="Gene3D" id="3.30.565.10">
    <property type="entry name" value="Histidine kinase-like ATPase, C-terminal domain"/>
    <property type="match status" value="1"/>
</dbReference>
<accession>R3W219</accession>
<dbReference type="Pfam" id="PF02518">
    <property type="entry name" value="HATPase_c"/>
    <property type="match status" value="1"/>
</dbReference>
<comment type="subcellular location">
    <subcellularLocation>
        <location evidence="1">Membrane</location>
    </subcellularLocation>
</comment>
<keyword evidence="5" id="KW-1133">Transmembrane helix</keyword>
<keyword evidence="2" id="KW-0597">Phosphoprotein</keyword>